<dbReference type="AlphaFoldDB" id="A0AAW0GI43"/>
<comment type="caution">
    <text evidence="3">The sequence shown here is derived from an EMBL/GenBank/DDBJ whole genome shotgun (WGS) entry which is preliminary data.</text>
</comment>
<evidence type="ECO:0000259" key="2">
    <source>
        <dbReference type="Pfam" id="PF20152"/>
    </source>
</evidence>
<dbReference type="EMBL" id="JASBNA010000009">
    <property type="protein sequence ID" value="KAK7689116.1"/>
    <property type="molecule type" value="Genomic_DNA"/>
</dbReference>
<keyword evidence="1" id="KW-0472">Membrane</keyword>
<dbReference type="PANTHER" id="PTHR40465">
    <property type="entry name" value="CHROMOSOME 1, WHOLE GENOME SHOTGUN SEQUENCE"/>
    <property type="match status" value="1"/>
</dbReference>
<feature type="transmembrane region" description="Helical" evidence="1">
    <location>
        <begin position="116"/>
        <end position="142"/>
    </location>
</feature>
<evidence type="ECO:0000256" key="1">
    <source>
        <dbReference type="SAM" id="Phobius"/>
    </source>
</evidence>
<feature type="domain" description="DUF6534" evidence="2">
    <location>
        <begin position="111"/>
        <end position="173"/>
    </location>
</feature>
<proteinExistence type="predicted"/>
<evidence type="ECO:0000313" key="3">
    <source>
        <dbReference type="EMBL" id="KAK7689116.1"/>
    </source>
</evidence>
<feature type="transmembrane region" description="Helical" evidence="1">
    <location>
        <begin position="54"/>
        <end position="74"/>
    </location>
</feature>
<dbReference type="Proteomes" id="UP001385951">
    <property type="component" value="Unassembled WGS sequence"/>
</dbReference>
<gene>
    <name evidence="3" type="ORF">QCA50_007807</name>
</gene>
<feature type="transmembrane region" description="Helical" evidence="1">
    <location>
        <begin position="86"/>
        <end position="109"/>
    </location>
</feature>
<sequence length="238" mass="25933">MDSVEAPPSLPSLTYFLTPFIQLIACSGILYGTSVLQSYHYMLNCDEDSVRTKLFVAFLFILETMCTAFSFYGLNAYTVGALQNPITLFALDWTVCATPILVNVIQILVSGTRSVITWLLILTVNTGLVLSAVGICTLIAYLKMTDSLAYAGLLILSGKLYANSFLAMLNGRHALRTRFREPVTLNTSVLGLSSLSPSTGAVIQPVQIEFSQETYDSTLDIGTIVNLSKQNEANEMSV</sequence>
<dbReference type="Pfam" id="PF20152">
    <property type="entry name" value="DUF6534"/>
    <property type="match status" value="1"/>
</dbReference>
<keyword evidence="1" id="KW-0812">Transmembrane</keyword>
<dbReference type="InterPro" id="IPR045339">
    <property type="entry name" value="DUF6534"/>
</dbReference>
<organism evidence="3 4">
    <name type="scientific">Cerrena zonata</name>
    <dbReference type="NCBI Taxonomy" id="2478898"/>
    <lineage>
        <taxon>Eukaryota</taxon>
        <taxon>Fungi</taxon>
        <taxon>Dikarya</taxon>
        <taxon>Basidiomycota</taxon>
        <taxon>Agaricomycotina</taxon>
        <taxon>Agaricomycetes</taxon>
        <taxon>Polyporales</taxon>
        <taxon>Cerrenaceae</taxon>
        <taxon>Cerrena</taxon>
    </lineage>
</organism>
<evidence type="ECO:0000313" key="4">
    <source>
        <dbReference type="Proteomes" id="UP001385951"/>
    </source>
</evidence>
<feature type="transmembrane region" description="Helical" evidence="1">
    <location>
        <begin position="20"/>
        <end position="42"/>
    </location>
</feature>
<protein>
    <recommendedName>
        <fullName evidence="2">DUF6534 domain-containing protein</fullName>
    </recommendedName>
</protein>
<reference evidence="3 4" key="1">
    <citation type="submission" date="2022-09" db="EMBL/GenBank/DDBJ databases">
        <authorList>
            <person name="Palmer J.M."/>
        </authorList>
    </citation>
    <scope>NUCLEOTIDE SEQUENCE [LARGE SCALE GENOMIC DNA]</scope>
    <source>
        <strain evidence="3 4">DSM 7382</strain>
    </source>
</reference>
<keyword evidence="1" id="KW-1133">Transmembrane helix</keyword>
<feature type="transmembrane region" description="Helical" evidence="1">
    <location>
        <begin position="148"/>
        <end position="169"/>
    </location>
</feature>
<dbReference type="PANTHER" id="PTHR40465:SF1">
    <property type="entry name" value="DUF6534 DOMAIN-CONTAINING PROTEIN"/>
    <property type="match status" value="1"/>
</dbReference>
<accession>A0AAW0GI43</accession>
<name>A0AAW0GI43_9APHY</name>
<keyword evidence="4" id="KW-1185">Reference proteome</keyword>